<dbReference type="Gene3D" id="1.10.1200.10">
    <property type="entry name" value="ACP-like"/>
    <property type="match status" value="2"/>
</dbReference>
<dbReference type="Pfam" id="PF07993">
    <property type="entry name" value="NAD_binding_4"/>
    <property type="match status" value="1"/>
</dbReference>
<feature type="region of interest" description="Disordered" evidence="5">
    <location>
        <begin position="410"/>
        <end position="434"/>
    </location>
</feature>
<dbReference type="Pfam" id="PF00668">
    <property type="entry name" value="Condensation"/>
    <property type="match status" value="2"/>
</dbReference>
<dbReference type="EMBL" id="ML976616">
    <property type="protein sequence ID" value="KAF1846591.1"/>
    <property type="molecule type" value="Genomic_DNA"/>
</dbReference>
<dbReference type="GeneID" id="63845946"/>
<dbReference type="Gene3D" id="3.40.50.980">
    <property type="match status" value="1"/>
</dbReference>
<evidence type="ECO:0000313" key="7">
    <source>
        <dbReference type="EMBL" id="KAF1846591.1"/>
    </source>
</evidence>
<dbReference type="InterPro" id="IPR020845">
    <property type="entry name" value="AMP-binding_CS"/>
</dbReference>
<dbReference type="Gene3D" id="3.30.559.30">
    <property type="entry name" value="Nonribosomal peptide synthetase, condensation domain"/>
    <property type="match status" value="1"/>
</dbReference>
<dbReference type="InterPro" id="IPR000873">
    <property type="entry name" value="AMP-dep_synth/lig_dom"/>
</dbReference>
<reference evidence="7" key="1">
    <citation type="submission" date="2020-01" db="EMBL/GenBank/DDBJ databases">
        <authorList>
            <consortium name="DOE Joint Genome Institute"/>
            <person name="Haridas S."/>
            <person name="Albert R."/>
            <person name="Binder M."/>
            <person name="Bloem J."/>
            <person name="Labutti K."/>
            <person name="Salamov A."/>
            <person name="Andreopoulos B."/>
            <person name="Baker S.E."/>
            <person name="Barry K."/>
            <person name="Bills G."/>
            <person name="Bluhm B.H."/>
            <person name="Cannon C."/>
            <person name="Castanera R."/>
            <person name="Culley D.E."/>
            <person name="Daum C."/>
            <person name="Ezra D."/>
            <person name="Gonzalez J.B."/>
            <person name="Henrissat B."/>
            <person name="Kuo A."/>
            <person name="Liang C."/>
            <person name="Lipzen A."/>
            <person name="Lutzoni F."/>
            <person name="Magnuson J."/>
            <person name="Mondo S."/>
            <person name="Nolan M."/>
            <person name="Ohm R."/>
            <person name="Pangilinan J."/>
            <person name="Park H.-J."/>
            <person name="Ramirez L."/>
            <person name="Alfaro M."/>
            <person name="Sun H."/>
            <person name="Tritt A."/>
            <person name="Yoshinaga Y."/>
            <person name="Zwiers L.-H."/>
            <person name="Turgeon B.G."/>
            <person name="Goodwin S.B."/>
            <person name="Spatafora J.W."/>
            <person name="Crous P.W."/>
            <person name="Grigoriev I.V."/>
        </authorList>
    </citation>
    <scope>NUCLEOTIDE SEQUENCE</scope>
    <source>
        <strain evidence="7">CBS 394.84</strain>
    </source>
</reference>
<dbReference type="InterPro" id="IPR045851">
    <property type="entry name" value="AMP-bd_C_sf"/>
</dbReference>
<dbReference type="InterPro" id="IPR036736">
    <property type="entry name" value="ACP-like_sf"/>
</dbReference>
<dbReference type="GO" id="GO:0044550">
    <property type="term" value="P:secondary metabolite biosynthetic process"/>
    <property type="evidence" value="ECO:0007669"/>
    <property type="project" value="TreeGrafter"/>
</dbReference>
<evidence type="ECO:0000256" key="1">
    <source>
        <dbReference type="ARBA" id="ARBA00022450"/>
    </source>
</evidence>
<comment type="caution">
    <text evidence="7">The sequence shown here is derived from an EMBL/GenBank/DDBJ whole genome shotgun (WGS) entry which is preliminary data.</text>
</comment>
<evidence type="ECO:0000256" key="3">
    <source>
        <dbReference type="ARBA" id="ARBA00022598"/>
    </source>
</evidence>
<feature type="domain" description="Carrier" evidence="6">
    <location>
        <begin position="323"/>
        <end position="400"/>
    </location>
</feature>
<dbReference type="InterPro" id="IPR013968">
    <property type="entry name" value="PKS_KR"/>
</dbReference>
<dbReference type="Gene3D" id="3.30.300.30">
    <property type="match status" value="1"/>
</dbReference>
<dbReference type="InterPro" id="IPR013120">
    <property type="entry name" value="FAR_NAD-bd"/>
</dbReference>
<accession>A0A9P4L8Y0</accession>
<dbReference type="InterPro" id="IPR001242">
    <property type="entry name" value="Condensation_dom"/>
</dbReference>
<name>A0A9P4L8Y0_9PLEO</name>
<dbReference type="SMART" id="SM00822">
    <property type="entry name" value="PKS_KR"/>
    <property type="match status" value="1"/>
</dbReference>
<protein>
    <submittedName>
        <fullName evidence="7">Linear gramicidin synthase subunit D</fullName>
    </submittedName>
</protein>
<dbReference type="Gene3D" id="3.30.559.10">
    <property type="entry name" value="Chloramphenicol acetyltransferase-like domain"/>
    <property type="match status" value="2"/>
</dbReference>
<dbReference type="CDD" id="cd05930">
    <property type="entry name" value="A_NRPS"/>
    <property type="match status" value="1"/>
</dbReference>
<evidence type="ECO:0000256" key="5">
    <source>
        <dbReference type="SAM" id="MobiDB-lite"/>
    </source>
</evidence>
<dbReference type="InterPro" id="IPR020806">
    <property type="entry name" value="PKS_PP-bd"/>
</dbReference>
<dbReference type="SUPFAM" id="SSF47336">
    <property type="entry name" value="ACP-like"/>
    <property type="match status" value="2"/>
</dbReference>
<feature type="compositionally biased region" description="Basic and acidic residues" evidence="5">
    <location>
        <begin position="417"/>
        <end position="426"/>
    </location>
</feature>
<dbReference type="GO" id="GO:0043041">
    <property type="term" value="P:amino acid activation for nonribosomal peptide biosynthetic process"/>
    <property type="evidence" value="ECO:0007669"/>
    <property type="project" value="TreeGrafter"/>
</dbReference>
<dbReference type="InterPro" id="IPR006162">
    <property type="entry name" value="Ppantetheine_attach_site"/>
</dbReference>
<dbReference type="Pfam" id="PF00501">
    <property type="entry name" value="AMP-binding"/>
    <property type="match status" value="1"/>
</dbReference>
<organism evidence="7 8">
    <name type="scientific">Cucurbitaria berberidis CBS 394.84</name>
    <dbReference type="NCBI Taxonomy" id="1168544"/>
    <lineage>
        <taxon>Eukaryota</taxon>
        <taxon>Fungi</taxon>
        <taxon>Dikarya</taxon>
        <taxon>Ascomycota</taxon>
        <taxon>Pezizomycotina</taxon>
        <taxon>Dothideomycetes</taxon>
        <taxon>Pleosporomycetidae</taxon>
        <taxon>Pleosporales</taxon>
        <taxon>Pleosporineae</taxon>
        <taxon>Cucurbitariaceae</taxon>
        <taxon>Cucurbitaria</taxon>
    </lineage>
</organism>
<dbReference type="GO" id="GO:0031177">
    <property type="term" value="F:phosphopantetheine binding"/>
    <property type="evidence" value="ECO:0007669"/>
    <property type="project" value="InterPro"/>
</dbReference>
<comment type="similarity">
    <text evidence="4">Belongs to the NRP synthetase family.</text>
</comment>
<keyword evidence="8" id="KW-1185">Reference proteome</keyword>
<dbReference type="PANTHER" id="PTHR45527:SF1">
    <property type="entry name" value="FATTY ACID SYNTHASE"/>
    <property type="match status" value="1"/>
</dbReference>
<dbReference type="CDD" id="cd19532">
    <property type="entry name" value="C_PKS-NRPS"/>
    <property type="match status" value="1"/>
</dbReference>
<proteinExistence type="inferred from homology"/>
<dbReference type="GO" id="GO:0016874">
    <property type="term" value="F:ligase activity"/>
    <property type="evidence" value="ECO:0007669"/>
    <property type="project" value="UniProtKB-KW"/>
</dbReference>
<dbReference type="SUPFAM" id="SSF51735">
    <property type="entry name" value="NAD(P)-binding Rossmann-fold domains"/>
    <property type="match status" value="2"/>
</dbReference>
<dbReference type="Gene3D" id="3.40.50.720">
    <property type="entry name" value="NAD(P)-binding Rossmann-like Domain"/>
    <property type="match status" value="2"/>
</dbReference>
<dbReference type="GO" id="GO:0005737">
    <property type="term" value="C:cytoplasm"/>
    <property type="evidence" value="ECO:0007669"/>
    <property type="project" value="TreeGrafter"/>
</dbReference>
<dbReference type="Pfam" id="PF23297">
    <property type="entry name" value="ACP_SdgA_C"/>
    <property type="match status" value="1"/>
</dbReference>
<keyword evidence="3" id="KW-0436">Ligase</keyword>
<evidence type="ECO:0000313" key="8">
    <source>
        <dbReference type="Proteomes" id="UP000800039"/>
    </source>
</evidence>
<dbReference type="Proteomes" id="UP000800039">
    <property type="component" value="Unassembled WGS sequence"/>
</dbReference>
<dbReference type="PROSITE" id="PS00455">
    <property type="entry name" value="AMP_BINDING"/>
    <property type="match status" value="1"/>
</dbReference>
<feature type="domain" description="Carrier" evidence="6">
    <location>
        <begin position="1184"/>
        <end position="1264"/>
    </location>
</feature>
<evidence type="ECO:0000256" key="2">
    <source>
        <dbReference type="ARBA" id="ARBA00022553"/>
    </source>
</evidence>
<keyword evidence="2" id="KW-0597">Phosphoprotein</keyword>
<dbReference type="Pfam" id="PF00550">
    <property type="entry name" value="PP-binding"/>
    <property type="match status" value="1"/>
</dbReference>
<dbReference type="RefSeq" id="XP_040789154.1">
    <property type="nucleotide sequence ID" value="XM_040928693.1"/>
</dbReference>
<dbReference type="PROSITE" id="PS50075">
    <property type="entry name" value="CARRIER"/>
    <property type="match status" value="2"/>
</dbReference>
<dbReference type="PROSITE" id="PS00012">
    <property type="entry name" value="PHOSPHOPANTETHEINE"/>
    <property type="match status" value="1"/>
</dbReference>
<dbReference type="InterPro" id="IPR009081">
    <property type="entry name" value="PP-bd_ACP"/>
</dbReference>
<feature type="non-terminal residue" evidence="7">
    <location>
        <position position="1"/>
    </location>
</feature>
<dbReference type="PANTHER" id="PTHR45527">
    <property type="entry name" value="NONRIBOSOMAL PEPTIDE SYNTHETASE"/>
    <property type="match status" value="1"/>
</dbReference>
<dbReference type="OrthoDB" id="329835at2759"/>
<dbReference type="SMART" id="SM00823">
    <property type="entry name" value="PKS_PP"/>
    <property type="match status" value="2"/>
</dbReference>
<dbReference type="InterPro" id="IPR057326">
    <property type="entry name" value="KR_dom"/>
</dbReference>
<gene>
    <name evidence="7" type="ORF">K460DRAFT_283912</name>
</gene>
<dbReference type="Pfam" id="PF08659">
    <property type="entry name" value="KR"/>
    <property type="match status" value="1"/>
</dbReference>
<dbReference type="SUPFAM" id="SSF52777">
    <property type="entry name" value="CoA-dependent acyltransferases"/>
    <property type="match status" value="2"/>
</dbReference>
<dbReference type="Gene3D" id="2.30.38.10">
    <property type="entry name" value="Luciferase, Domain 3"/>
    <property type="match status" value="1"/>
</dbReference>
<evidence type="ECO:0000259" key="6">
    <source>
        <dbReference type="PROSITE" id="PS50075"/>
    </source>
</evidence>
<dbReference type="InterPro" id="IPR023213">
    <property type="entry name" value="CAT-like_dom_sf"/>
</dbReference>
<dbReference type="InterPro" id="IPR036291">
    <property type="entry name" value="NAD(P)-bd_dom_sf"/>
</dbReference>
<keyword evidence="1" id="KW-0596">Phosphopantetheine</keyword>
<evidence type="ECO:0000256" key="4">
    <source>
        <dbReference type="ARBA" id="ARBA00029454"/>
    </source>
</evidence>
<dbReference type="SUPFAM" id="SSF56801">
    <property type="entry name" value="Acetyl-CoA synthetase-like"/>
    <property type="match status" value="1"/>
</dbReference>
<sequence>VQLSDLQHNPTQGDLLTIVDWQIKNPLSMEVSQPQPDLLFKKDKSYMLVGMTGEMGLSLARWMIKYGAGGVILTSRNPKIKEAWINEMEATGAKIKIGAFNATSRDAWVQFQSEVKNEMPPLAGIINGAVILQDHMFLDMDINVFNDTLAPKIDITINLDEVFKDIPLDFFIVFSSLSFIIGNRGQTNYNAGNAFVTSFVKQRRTRGQAGSVLHLGSVVGVGYLTRAGDVMEQILLKYGYMPVSEVDLQHLVAQAIMVGLPDSGENPEMITGLRYAREDEETGVHWSTNPRFSHMILPPIESNETKASLSTRAQLAAARTIPEAEQAFETSFSAKLMAILQMESSAFRQDAALIELGVDSLVAVEIRSWVLKEVNVDMAVLKILGGASTTDLSQFAIEQMAKELLPSIGNTAQDTPAKAKDADKPTSAKAQRKSFNDRIEPVISSAQSRFWFLNMFLADQTGSNVTLSYNIRGRIRVSDFARAVKATTRAHEALRTCFVADEESKERAWQGVMEESKLELEYKTISSADQVIDLGNLKKNLAYWQREFEQISPVLPLLPVSKVTSRQAISSYGSTYVERRLDPKLSAKMKATCQKFHVTMSHFYLATYRILLARLTGVDDICIGLADANRHDSKVISTVGLFLNSLPLHFTQQKDRSFGDVLRETRAKVYEGLSHAGVPFDELLQALRLSRSSSHSPLFQAFFDYHQGAMEKFKFSNTSWENVDRNPGETAYDITLDVVEGSAGSLVAFMGQDYLYGPAEMQKVLDCYVTLLEQFVEDPAISSEEARIFSQPQIAATLELGQDAAVILFTSGSTGTPKGINLRHRNIINHIEGYVKEWQIGREKVLQQSAFSFDLSMGQIFTALSMGGTLVVAPTATRADPTALAGLIRRENITWTLLTPSEYASILQASPKELTLATSWKHALACGEVLPRATVRAFATLDHPTLQLYNAYGPAEAVISATMAEIPLHNNNDNRPVTIGRPNPNYSIYIVDDNCNLVPQGFPGEILIGGCAIGIGYLNKQELTKEKFITNPFTSQIYKQNLWNSAYRTGDKGRFESDGSIRYEGRRDGDSQVKIRGYRVELQDIESSLLTTANGTLVDAVVTLRADSQTLVAHVIFSLDREPADPTTYLAELNSSLPLPVYMKPAMVFPIDKYPKNLHGKTDRKAIAHLPLPLNAAHMSDDTAELSPLEERLVQTWREVLPSEFAKHLSIGAETEFFAVGGNSLLLVKLQSRIRVDFNVSLGLLQLFEASKLAAMATRIQVSNVIKEIDWDEETALRSENLGQVKEAVALTNGCGEKKLKDGKVVLLTGATGYFGSYILWHLIQSPDVQSIHCVAVRGHDQISAEDRVPLSSNSKVTVYDGDLTSSRFGLAEETWNTLGAFADLIIHSGSRRSFWDNYWALRSANVLSTKELLRLAIPRKVPIHFLSSSGVLKLNDTIDGSAEASVATFEPPIDGSDGYVASKWASEVILENASQETGVPVVVHRFTPRADTSPTEVGDLAMEDLLTSTERLGILPDRSTWEGRFDLVHSPRTAAQICESSVDGALRFVHHQGEASYSPKQLFDLLEGKLGKKVEKKMDMLEWVGAIKRTGYDWLFSTHELVLTTTKHGVTTKLVNVR</sequence>